<dbReference type="InterPro" id="IPR039422">
    <property type="entry name" value="MarR/SlyA-like"/>
</dbReference>
<dbReference type="SMART" id="SM00347">
    <property type="entry name" value="HTH_MARR"/>
    <property type="match status" value="1"/>
</dbReference>
<dbReference type="STRING" id="1549748.WH95_03005"/>
<feature type="domain" description="HTH marR-type" evidence="6">
    <location>
        <begin position="8"/>
        <end position="138"/>
    </location>
</feature>
<dbReference type="GO" id="GO:0003677">
    <property type="term" value="F:DNA binding"/>
    <property type="evidence" value="ECO:0007669"/>
    <property type="project" value="UniProtKB-KW"/>
</dbReference>
<dbReference type="GO" id="GO:0005737">
    <property type="term" value="C:cytoplasm"/>
    <property type="evidence" value="ECO:0007669"/>
    <property type="project" value="UniProtKB-SubCell"/>
</dbReference>
<protein>
    <submittedName>
        <fullName evidence="7">MarR family transcriptional regulator</fullName>
    </submittedName>
</protein>
<dbReference type="Proteomes" id="UP000034491">
    <property type="component" value="Unassembled WGS sequence"/>
</dbReference>
<reference evidence="7 8" key="1">
    <citation type="submission" date="2015-03" db="EMBL/GenBank/DDBJ databases">
        <title>Genome sequence of Kiloniella sp. P1-1, isolated from the gut microflora of Pacific white shrimp, Penaeus vannamei.</title>
        <authorList>
            <person name="Shao Z."/>
            <person name="Wang L."/>
            <person name="Li X."/>
        </authorList>
    </citation>
    <scope>NUCLEOTIDE SEQUENCE [LARGE SCALE GENOMIC DNA]</scope>
    <source>
        <strain evidence="7 8">P1-1</strain>
    </source>
</reference>
<dbReference type="CDD" id="cd00090">
    <property type="entry name" value="HTH_ARSR"/>
    <property type="match status" value="1"/>
</dbReference>
<evidence type="ECO:0000256" key="1">
    <source>
        <dbReference type="ARBA" id="ARBA00004496"/>
    </source>
</evidence>
<accession>A0A0M2R9H4</accession>
<dbReference type="GO" id="GO:0003700">
    <property type="term" value="F:DNA-binding transcription factor activity"/>
    <property type="evidence" value="ECO:0007669"/>
    <property type="project" value="InterPro"/>
</dbReference>
<dbReference type="PROSITE" id="PS50995">
    <property type="entry name" value="HTH_MARR_2"/>
    <property type="match status" value="1"/>
</dbReference>
<keyword evidence="4" id="KW-0238">DNA-binding</keyword>
<dbReference type="PANTHER" id="PTHR33164">
    <property type="entry name" value="TRANSCRIPTIONAL REGULATOR, MARR FAMILY"/>
    <property type="match status" value="1"/>
</dbReference>
<dbReference type="PANTHER" id="PTHR33164:SF5">
    <property type="entry name" value="ORGANIC HYDROPEROXIDE RESISTANCE TRANSCRIPTIONAL REGULATOR"/>
    <property type="match status" value="1"/>
</dbReference>
<comment type="caution">
    <text evidence="7">The sequence shown here is derived from an EMBL/GenBank/DDBJ whole genome shotgun (WGS) entry which is preliminary data.</text>
</comment>
<comment type="subcellular location">
    <subcellularLocation>
        <location evidence="1">Cytoplasm</location>
    </subcellularLocation>
</comment>
<name>A0A0M2R9H4_9PROT</name>
<sequence>MVKVSQLEEQLCFALYRNSQAIIKKYQPYLKQLNLTYPQYLVYLALEPKDETTVNALGKDLGLDSGTLSPLLKRMEQAGFVNRQRSSEDERRVMIKLTEQGRLLEQGVAKMQHDVSCSVGLTFDEFQDLLTKLNHMAKVMGAKG</sequence>
<evidence type="ECO:0000256" key="2">
    <source>
        <dbReference type="ARBA" id="ARBA00022490"/>
    </source>
</evidence>
<dbReference type="PATRIC" id="fig|1549748.8.peg.1196"/>
<keyword evidence="3" id="KW-0805">Transcription regulation</keyword>
<dbReference type="InterPro" id="IPR036390">
    <property type="entry name" value="WH_DNA-bd_sf"/>
</dbReference>
<evidence type="ECO:0000256" key="5">
    <source>
        <dbReference type="ARBA" id="ARBA00023163"/>
    </source>
</evidence>
<dbReference type="SUPFAM" id="SSF46785">
    <property type="entry name" value="Winged helix' DNA-binding domain"/>
    <property type="match status" value="1"/>
</dbReference>
<dbReference type="PRINTS" id="PR00598">
    <property type="entry name" value="HTHMARR"/>
</dbReference>
<dbReference type="AlphaFoldDB" id="A0A0M2R9H4"/>
<dbReference type="GO" id="GO:0006950">
    <property type="term" value="P:response to stress"/>
    <property type="evidence" value="ECO:0007669"/>
    <property type="project" value="TreeGrafter"/>
</dbReference>
<evidence type="ECO:0000256" key="3">
    <source>
        <dbReference type="ARBA" id="ARBA00023015"/>
    </source>
</evidence>
<dbReference type="InterPro" id="IPR000835">
    <property type="entry name" value="HTH_MarR-typ"/>
</dbReference>
<evidence type="ECO:0000259" key="6">
    <source>
        <dbReference type="PROSITE" id="PS50995"/>
    </source>
</evidence>
<proteinExistence type="predicted"/>
<evidence type="ECO:0000256" key="4">
    <source>
        <dbReference type="ARBA" id="ARBA00023125"/>
    </source>
</evidence>
<evidence type="ECO:0000313" key="8">
    <source>
        <dbReference type="Proteomes" id="UP000034491"/>
    </source>
</evidence>
<gene>
    <name evidence="7" type="ORF">WH95_03005</name>
</gene>
<dbReference type="EMBL" id="LANI01000002">
    <property type="protein sequence ID" value="KKJ78507.1"/>
    <property type="molecule type" value="Genomic_DNA"/>
</dbReference>
<dbReference type="InterPro" id="IPR055166">
    <property type="entry name" value="Transc_reg_Sar_Rot_HTH"/>
</dbReference>
<evidence type="ECO:0000313" key="7">
    <source>
        <dbReference type="EMBL" id="KKJ78507.1"/>
    </source>
</evidence>
<keyword evidence="2" id="KW-0963">Cytoplasm</keyword>
<dbReference type="InterPro" id="IPR011991">
    <property type="entry name" value="ArsR-like_HTH"/>
</dbReference>
<dbReference type="Gene3D" id="1.10.10.10">
    <property type="entry name" value="Winged helix-like DNA-binding domain superfamily/Winged helix DNA-binding domain"/>
    <property type="match status" value="1"/>
</dbReference>
<organism evidence="7 8">
    <name type="scientific">Kiloniella litopenaei</name>
    <dbReference type="NCBI Taxonomy" id="1549748"/>
    <lineage>
        <taxon>Bacteria</taxon>
        <taxon>Pseudomonadati</taxon>
        <taxon>Pseudomonadota</taxon>
        <taxon>Alphaproteobacteria</taxon>
        <taxon>Rhodospirillales</taxon>
        <taxon>Kiloniellaceae</taxon>
        <taxon>Kiloniella</taxon>
    </lineage>
</organism>
<dbReference type="InterPro" id="IPR036388">
    <property type="entry name" value="WH-like_DNA-bd_sf"/>
</dbReference>
<dbReference type="Pfam" id="PF22381">
    <property type="entry name" value="Staph_reg_Sar_Rot"/>
    <property type="match status" value="1"/>
</dbReference>
<dbReference type="FunFam" id="1.10.10.10:FF:000163">
    <property type="entry name" value="MarR family transcriptional regulator"/>
    <property type="match status" value="1"/>
</dbReference>
<keyword evidence="8" id="KW-1185">Reference proteome</keyword>
<keyword evidence="5" id="KW-0804">Transcription</keyword>